<evidence type="ECO:0000313" key="1">
    <source>
        <dbReference type="EMBL" id="ACU58609.1"/>
    </source>
</evidence>
<proteinExistence type="predicted"/>
<dbReference type="Gene3D" id="2.60.40.1120">
    <property type="entry name" value="Carboxypeptidase-like, regulatory domain"/>
    <property type="match status" value="1"/>
</dbReference>
<dbReference type="InterPro" id="IPR008969">
    <property type="entry name" value="CarboxyPept-like_regulatory"/>
</dbReference>
<evidence type="ECO:0000313" key="2">
    <source>
        <dbReference type="Proteomes" id="UP000002215"/>
    </source>
</evidence>
<dbReference type="Proteomes" id="UP000002215">
    <property type="component" value="Chromosome"/>
</dbReference>
<evidence type="ECO:0008006" key="3">
    <source>
        <dbReference type="Google" id="ProtNLM"/>
    </source>
</evidence>
<dbReference type="AlphaFoldDB" id="A0A979GR67"/>
<sequence length="256" mass="28241">MKQKDDVILSIPDRCTQPWHEMLPAGDGRFCLSCQRKVTDFTGMTDAELLASLKWNQGNGCGRFDATQLDRVLQAPQEPSRSVFPAILLSTMLTAILPGQLHGNYKVPAVTMAPSLQAGGDKRIQGCIMDDGGNALDQVSVRIKNHAGIGCITDVEGQFSFTLPAALFTTDSITLQISRLGYDAREVLLSADQFSNVQVSLKASMMALPEVVVPHYGWTTVTVVTGAYANVNACKNPRWHWWHKLTRVFRKNKNTY</sequence>
<dbReference type="EMBL" id="CP001699">
    <property type="protein sequence ID" value="ACU58609.1"/>
    <property type="molecule type" value="Genomic_DNA"/>
</dbReference>
<dbReference type="SUPFAM" id="SSF49464">
    <property type="entry name" value="Carboxypeptidase regulatory domain-like"/>
    <property type="match status" value="1"/>
</dbReference>
<dbReference type="RefSeq" id="WP_012788785.1">
    <property type="nucleotide sequence ID" value="NC_013132.1"/>
</dbReference>
<reference evidence="1 2" key="2">
    <citation type="journal article" date="2010" name="Stand. Genomic Sci.">
        <title>Complete genome sequence of Chitinophaga pinensis type strain (UQM 2034).</title>
        <authorList>
            <person name="Glavina Del Rio T."/>
            <person name="Abt B."/>
            <person name="Spring S."/>
            <person name="Lapidus A."/>
            <person name="Nolan M."/>
            <person name="Tice H."/>
            <person name="Copeland A."/>
            <person name="Cheng J.F."/>
            <person name="Chen F."/>
            <person name="Bruce D."/>
            <person name="Goodwin L."/>
            <person name="Pitluck S."/>
            <person name="Ivanova N."/>
            <person name="Mavromatis K."/>
            <person name="Mikhailova N."/>
            <person name="Pati A."/>
            <person name="Chen A."/>
            <person name="Palaniappan K."/>
            <person name="Land M."/>
            <person name="Hauser L."/>
            <person name="Chang Y.J."/>
            <person name="Jeffries C.D."/>
            <person name="Chain P."/>
            <person name="Saunders E."/>
            <person name="Detter J.C."/>
            <person name="Brettin T."/>
            <person name="Rohde M."/>
            <person name="Goker M."/>
            <person name="Bristow J."/>
            <person name="Eisen J.A."/>
            <person name="Markowitz V."/>
            <person name="Hugenholtz P."/>
            <person name="Kyrpides N.C."/>
            <person name="Klenk H.P."/>
            <person name="Lucas S."/>
        </authorList>
    </citation>
    <scope>NUCLEOTIDE SEQUENCE [LARGE SCALE GENOMIC DNA]</scope>
    <source>
        <strain evidence="2">ATCC 43595 / DSM 2588 / LMG 13176 / NBRC 15968 / NCIMB 11800 / UQM 2034</strain>
    </source>
</reference>
<dbReference type="OrthoDB" id="7432683at2"/>
<reference evidence="2" key="1">
    <citation type="submission" date="2009-08" db="EMBL/GenBank/DDBJ databases">
        <title>The complete genome of Chitinophaga pinensis DSM 2588.</title>
        <authorList>
            <consortium name="US DOE Joint Genome Institute (JGI-PGF)"/>
            <person name="Lucas S."/>
            <person name="Copeland A."/>
            <person name="Lapidus A."/>
            <person name="Glavina del Rio T."/>
            <person name="Dalin E."/>
            <person name="Tice H."/>
            <person name="Bruce D."/>
            <person name="Goodwin L."/>
            <person name="Pitluck S."/>
            <person name="Kyrpides N."/>
            <person name="Mavromatis K."/>
            <person name="Ivanova N."/>
            <person name="Mikhailova N."/>
            <person name="Sims D."/>
            <person name="Meinche L."/>
            <person name="Brettin T."/>
            <person name="Detter J.C."/>
            <person name="Han C."/>
            <person name="Larimer F."/>
            <person name="Land M."/>
            <person name="Hauser L."/>
            <person name="Markowitz V."/>
            <person name="Cheng J.-F."/>
            <person name="Hugenholtz P."/>
            <person name="Woyke T."/>
            <person name="Wu D."/>
            <person name="Spring S."/>
            <person name="Klenk H.-P."/>
            <person name="Eisen J.A."/>
        </authorList>
    </citation>
    <scope>NUCLEOTIDE SEQUENCE [LARGE SCALE GENOMIC DNA]</scope>
    <source>
        <strain evidence="2">ATCC 43595 / DSM 2588 / LMG 13176 / NBRC 15968 / NCIMB 11800 / UQM 2034</strain>
    </source>
</reference>
<name>A0A979GR67_CHIPD</name>
<dbReference type="KEGG" id="cpi:Cpin_1111"/>
<protein>
    <recommendedName>
        <fullName evidence="3">Carboxypeptidase-like regulatory domain-containing protein</fullName>
    </recommendedName>
</protein>
<accession>A0A979GR67</accession>
<organism evidence="1 2">
    <name type="scientific">Chitinophaga pinensis (strain ATCC 43595 / DSM 2588 / LMG 13176 / NBRC 15968 / NCIMB 11800 / UQM 2034)</name>
    <dbReference type="NCBI Taxonomy" id="485918"/>
    <lineage>
        <taxon>Bacteria</taxon>
        <taxon>Pseudomonadati</taxon>
        <taxon>Bacteroidota</taxon>
        <taxon>Chitinophagia</taxon>
        <taxon>Chitinophagales</taxon>
        <taxon>Chitinophagaceae</taxon>
        <taxon>Chitinophaga</taxon>
    </lineage>
</organism>
<dbReference type="Pfam" id="PF13715">
    <property type="entry name" value="CarbopepD_reg_2"/>
    <property type="match status" value="1"/>
</dbReference>
<gene>
    <name evidence="1" type="ordered locus">Cpin_1111</name>
</gene>